<proteinExistence type="predicted"/>
<feature type="domain" description="DinB-like" evidence="1">
    <location>
        <begin position="12"/>
        <end position="106"/>
    </location>
</feature>
<dbReference type="SUPFAM" id="SSF109854">
    <property type="entry name" value="DinB/YfiT-like putative metalloenzymes"/>
    <property type="match status" value="1"/>
</dbReference>
<dbReference type="AlphaFoldDB" id="A0A1M4Z837"/>
<dbReference type="Pfam" id="PF12867">
    <property type="entry name" value="DinB_2"/>
    <property type="match status" value="1"/>
</dbReference>
<name>A0A1M4Z837_STRHI</name>
<keyword evidence="3" id="KW-1185">Reference proteome</keyword>
<dbReference type="Proteomes" id="UP000184501">
    <property type="component" value="Unassembled WGS sequence"/>
</dbReference>
<gene>
    <name evidence="2" type="ORF">SAMN05444320_102639</name>
</gene>
<accession>A0A1M4Z837</accession>
<protein>
    <submittedName>
        <fullName evidence="2">DinB superfamily protein</fullName>
    </submittedName>
</protein>
<dbReference type="InterPro" id="IPR024775">
    <property type="entry name" value="DinB-like"/>
</dbReference>
<evidence type="ECO:0000259" key="1">
    <source>
        <dbReference type="Pfam" id="PF12867"/>
    </source>
</evidence>
<reference evidence="2 3" key="1">
    <citation type="submission" date="2016-11" db="EMBL/GenBank/DDBJ databases">
        <authorList>
            <person name="Jaros S."/>
            <person name="Januszkiewicz K."/>
            <person name="Wedrychowicz H."/>
        </authorList>
    </citation>
    <scope>NUCLEOTIDE SEQUENCE [LARGE SCALE GENOMIC DNA]</scope>
    <source>
        <strain evidence="2 3">DSM 44523</strain>
    </source>
</reference>
<sequence length="111" mass="12000">MFSRDDCLFFVDRALDGMTRIVTELGDELANRRPALDGANSAYALLTHCLGVMEHWVGHLVAGRVVHRDRAAEFTASGPVADLVARVAAAKRRLRADLVNLDPGAPLHAAP</sequence>
<evidence type="ECO:0000313" key="2">
    <source>
        <dbReference type="EMBL" id="SHF14239.1"/>
    </source>
</evidence>
<dbReference type="EMBL" id="FQVN01000002">
    <property type="protein sequence ID" value="SHF14239.1"/>
    <property type="molecule type" value="Genomic_DNA"/>
</dbReference>
<dbReference type="Gene3D" id="1.20.120.450">
    <property type="entry name" value="dinb family like domain"/>
    <property type="match status" value="1"/>
</dbReference>
<dbReference type="STRING" id="2017.SAMN05444320_102639"/>
<dbReference type="InterPro" id="IPR034660">
    <property type="entry name" value="DinB/YfiT-like"/>
</dbReference>
<evidence type="ECO:0000313" key="3">
    <source>
        <dbReference type="Proteomes" id="UP000184501"/>
    </source>
</evidence>
<organism evidence="2 3">
    <name type="scientific">Streptoalloteichus hindustanus</name>
    <dbReference type="NCBI Taxonomy" id="2017"/>
    <lineage>
        <taxon>Bacteria</taxon>
        <taxon>Bacillati</taxon>
        <taxon>Actinomycetota</taxon>
        <taxon>Actinomycetes</taxon>
        <taxon>Pseudonocardiales</taxon>
        <taxon>Pseudonocardiaceae</taxon>
        <taxon>Streptoalloteichus</taxon>
    </lineage>
</organism>